<dbReference type="AlphaFoldDB" id="A0AAW0A054"/>
<protein>
    <recommendedName>
        <fullName evidence="3">F-box domain-containing protein</fullName>
    </recommendedName>
</protein>
<accession>A0AAW0A054</accession>
<dbReference type="SUPFAM" id="SSF52047">
    <property type="entry name" value="RNI-like"/>
    <property type="match status" value="1"/>
</dbReference>
<evidence type="ECO:0000313" key="2">
    <source>
        <dbReference type="Proteomes" id="UP001362999"/>
    </source>
</evidence>
<keyword evidence="2" id="KW-1185">Reference proteome</keyword>
<dbReference type="EMBL" id="JAWWNJ010000095">
    <property type="protein sequence ID" value="KAK6996920.1"/>
    <property type="molecule type" value="Genomic_DNA"/>
</dbReference>
<comment type="caution">
    <text evidence="1">The sequence shown here is derived from an EMBL/GenBank/DDBJ whole genome shotgun (WGS) entry which is preliminary data.</text>
</comment>
<dbReference type="InterPro" id="IPR032675">
    <property type="entry name" value="LRR_dom_sf"/>
</dbReference>
<name>A0AAW0A054_9AGAR</name>
<reference evidence="1 2" key="1">
    <citation type="journal article" date="2024" name="J Genomics">
        <title>Draft genome sequencing and assembly of Favolaschia claudopus CIRM-BRFM 2984 isolated from oak limbs.</title>
        <authorList>
            <person name="Navarro D."/>
            <person name="Drula E."/>
            <person name="Chaduli D."/>
            <person name="Cazenave R."/>
            <person name="Ahrendt S."/>
            <person name="Wang J."/>
            <person name="Lipzen A."/>
            <person name="Daum C."/>
            <person name="Barry K."/>
            <person name="Grigoriev I.V."/>
            <person name="Favel A."/>
            <person name="Rosso M.N."/>
            <person name="Martin F."/>
        </authorList>
    </citation>
    <scope>NUCLEOTIDE SEQUENCE [LARGE SCALE GENOMIC DNA]</scope>
    <source>
        <strain evidence="1 2">CIRM-BRFM 2984</strain>
    </source>
</reference>
<dbReference type="Proteomes" id="UP001362999">
    <property type="component" value="Unassembled WGS sequence"/>
</dbReference>
<proteinExistence type="predicted"/>
<evidence type="ECO:0008006" key="3">
    <source>
        <dbReference type="Google" id="ProtNLM"/>
    </source>
</evidence>
<dbReference type="Gene3D" id="3.80.10.10">
    <property type="entry name" value="Ribonuclease Inhibitor"/>
    <property type="match status" value="1"/>
</dbReference>
<organism evidence="1 2">
    <name type="scientific">Favolaschia claudopus</name>
    <dbReference type="NCBI Taxonomy" id="2862362"/>
    <lineage>
        <taxon>Eukaryota</taxon>
        <taxon>Fungi</taxon>
        <taxon>Dikarya</taxon>
        <taxon>Basidiomycota</taxon>
        <taxon>Agaricomycotina</taxon>
        <taxon>Agaricomycetes</taxon>
        <taxon>Agaricomycetidae</taxon>
        <taxon>Agaricales</taxon>
        <taxon>Marasmiineae</taxon>
        <taxon>Mycenaceae</taxon>
        <taxon>Favolaschia</taxon>
    </lineage>
</organism>
<gene>
    <name evidence="1" type="ORF">R3P38DRAFT_1948187</name>
</gene>
<sequence>MSRGEDAGISFDSPFHDYLNTNYAPTDVEISQIRAHLPPYEGELARLDALIQDLSAQRNRIRGYVDSHKALISHPRRLPQDIVGEIFLACLPTQRNAIMSASEAPLLLGRVCSRWRSIAYALPRLWCSLHISADFVDSEELQDVVTDWLTRASLLPLALSVHWSTSLGYEYDDIVIATLLPFSSRWSALQLLNVPDEEFSSVAEAHAPLLADIGILFERRFGRREYVQDDENPPEASILKSNIFLGQNLQRIAITTREPPYFVPTAPFTWDHVTNLIFRASGGGDQDRFDVPAVYRLLKGCPRLRSLDLPMYVGYGPEADVQHGLLTLPTLEALSIRNDSNTSELFENFLDTLVMPRLTKLHLTNSNINAETADPPILERLAQHAPLLSDIRLELFSFWDTITIIRGLQPFPHVEKLGIVLWSPEESWHSLQSDESELFDVLSPDSDANSEPALRELSLETQDFGEKPWVDCLRKHLLRKTGFRRFHLHLWCDGPRDKIDLTELVAGGLDVSVRCSISDEAARKPTPWQGIER</sequence>
<evidence type="ECO:0000313" key="1">
    <source>
        <dbReference type="EMBL" id="KAK6996920.1"/>
    </source>
</evidence>